<gene>
    <name evidence="1" type="ORF">WT56_24195</name>
</gene>
<evidence type="ECO:0000313" key="1">
    <source>
        <dbReference type="EMBL" id="KWF24675.1"/>
    </source>
</evidence>
<accession>A0A132ECK0</accession>
<evidence type="ECO:0000313" key="2">
    <source>
        <dbReference type="Proteomes" id="UP000062912"/>
    </source>
</evidence>
<reference evidence="1 2" key="1">
    <citation type="submission" date="2015-11" db="EMBL/GenBank/DDBJ databases">
        <title>Expanding the genomic diversity of Burkholderia species for the development of highly accurate diagnostics.</title>
        <authorList>
            <person name="Sahl J."/>
            <person name="Keim P."/>
            <person name="Wagner D."/>
        </authorList>
    </citation>
    <scope>NUCLEOTIDE SEQUENCE [LARGE SCALE GENOMIC DNA]</scope>
    <source>
        <strain evidence="1 2">MSMB368WGS</strain>
    </source>
</reference>
<comment type="caution">
    <text evidence="1">The sequence shown here is derived from an EMBL/GenBank/DDBJ whole genome shotgun (WGS) entry which is preliminary data.</text>
</comment>
<name>A0A132ECK0_9BURK</name>
<organism evidence="1 2">
    <name type="scientific">Burkholderia pseudomultivorans</name>
    <dbReference type="NCBI Taxonomy" id="1207504"/>
    <lineage>
        <taxon>Bacteria</taxon>
        <taxon>Pseudomonadati</taxon>
        <taxon>Pseudomonadota</taxon>
        <taxon>Betaproteobacteria</taxon>
        <taxon>Burkholderiales</taxon>
        <taxon>Burkholderiaceae</taxon>
        <taxon>Burkholderia</taxon>
        <taxon>Burkholderia cepacia complex</taxon>
    </lineage>
</organism>
<proteinExistence type="predicted"/>
<dbReference type="AlphaFoldDB" id="A0A132ECK0"/>
<dbReference type="Proteomes" id="UP000062912">
    <property type="component" value="Unassembled WGS sequence"/>
</dbReference>
<sequence>MLNYCLPNTFAALEHVNYVFTLPAAAPDYYQFWGLLTHDLDELSPYMQHEPVILSRFDRAEHHEIWMVEGGGWSFA</sequence>
<protein>
    <submittedName>
        <fullName evidence="1">Uncharacterized protein</fullName>
    </submittedName>
</protein>
<dbReference type="EMBL" id="LPJR01000058">
    <property type="protein sequence ID" value="KWF24675.1"/>
    <property type="molecule type" value="Genomic_DNA"/>
</dbReference>